<dbReference type="KEGG" id="piv:NCTC13079_00341"/>
<dbReference type="GO" id="GO:0042910">
    <property type="term" value="F:xenobiotic transmembrane transporter activity"/>
    <property type="evidence" value="ECO:0007669"/>
    <property type="project" value="InterPro"/>
</dbReference>
<evidence type="ECO:0000256" key="6">
    <source>
        <dbReference type="ARBA" id="ARBA00023136"/>
    </source>
</evidence>
<protein>
    <submittedName>
        <fullName evidence="8">Multidrug export protein mepA</fullName>
    </submittedName>
</protein>
<dbReference type="InterPro" id="IPR048279">
    <property type="entry name" value="MdtK-like"/>
</dbReference>
<keyword evidence="9" id="KW-1185">Reference proteome</keyword>
<dbReference type="PANTHER" id="PTHR43823">
    <property type="entry name" value="SPORULATION PROTEIN YKVU"/>
    <property type="match status" value="1"/>
</dbReference>
<feature type="transmembrane region" description="Helical" evidence="7">
    <location>
        <begin position="197"/>
        <end position="217"/>
    </location>
</feature>
<dbReference type="Pfam" id="PF01554">
    <property type="entry name" value="MatE"/>
    <property type="match status" value="2"/>
</dbReference>
<dbReference type="RefSeq" id="WP_126464802.1">
    <property type="nucleotide sequence ID" value="NZ_LR134523.1"/>
</dbReference>
<accession>A0A3S5BVV8</accession>
<feature type="transmembrane region" description="Helical" evidence="7">
    <location>
        <begin position="97"/>
        <end position="120"/>
    </location>
</feature>
<sequence length="455" mass="49381">MKENKMGYEPIPRLLIQMSLPIALSMLVQALYNIVDSVWVSRIGEDALAAVSMAFPLQLLINALSIGIGVGMNALLSRSLGERNVKKANLTAQTGAFLMLVTSALFAVGGVAVAPSLIGMQTADPGIYADGVSYLRICFLFSFGLFGQIYMERLLQSTGRAVLSMYTQIFGAVLNMVLDPILIFGLGPFSPMGVDGAAIATVSSQISALLLGFYLNVKKNPELELAQPGFRLNADIIKSILAVGIPSAIMMSVNSFSMFLINAMLAVFGSTAIVAYGVYFKVQSFVFMPIFGLNNGMIPVIAYNYGAGYRTRIYEIIRIAYKAATVIMVLGFLAFQFFSPQLIGFFDPSPQLLEIGVTAFRIISFSFIFAGISIISSAVFQSLGNGILSMIVNLIRQLVLIIPLVFVLSRTGVLANVWFAYPAAELFTMGIAIFFMRKIDQAKIRNLEPIEEPEA</sequence>
<keyword evidence="4 7" id="KW-0812">Transmembrane</keyword>
<organism evidence="8 9">
    <name type="scientific">Aedoeadaptatus ivorii</name>
    <dbReference type="NCBI Taxonomy" id="54006"/>
    <lineage>
        <taxon>Bacteria</taxon>
        <taxon>Bacillati</taxon>
        <taxon>Bacillota</taxon>
        <taxon>Tissierellia</taxon>
        <taxon>Tissierellales</taxon>
        <taxon>Peptoniphilaceae</taxon>
        <taxon>Aedoeadaptatus</taxon>
    </lineage>
</organism>
<reference evidence="8 9" key="1">
    <citation type="submission" date="2018-12" db="EMBL/GenBank/DDBJ databases">
        <authorList>
            <consortium name="Pathogen Informatics"/>
        </authorList>
    </citation>
    <scope>NUCLEOTIDE SEQUENCE [LARGE SCALE GENOMIC DNA]</scope>
    <source>
        <strain evidence="8 9">NCTC13079</strain>
    </source>
</reference>
<comment type="subcellular location">
    <subcellularLocation>
        <location evidence="1">Cell membrane</location>
        <topology evidence="1">Multi-pass membrane protein</topology>
    </subcellularLocation>
</comment>
<evidence type="ECO:0000256" key="7">
    <source>
        <dbReference type="SAM" id="Phobius"/>
    </source>
</evidence>
<evidence type="ECO:0000256" key="1">
    <source>
        <dbReference type="ARBA" id="ARBA00004651"/>
    </source>
</evidence>
<dbReference type="EMBL" id="LR134523">
    <property type="protein sequence ID" value="VEJ34821.1"/>
    <property type="molecule type" value="Genomic_DNA"/>
</dbReference>
<feature type="transmembrane region" description="Helical" evidence="7">
    <location>
        <begin position="387"/>
        <end position="406"/>
    </location>
</feature>
<evidence type="ECO:0000256" key="3">
    <source>
        <dbReference type="ARBA" id="ARBA00022475"/>
    </source>
</evidence>
<dbReference type="InterPro" id="IPR051327">
    <property type="entry name" value="MATE_MepA_subfamily"/>
</dbReference>
<feature type="transmembrane region" description="Helical" evidence="7">
    <location>
        <begin position="319"/>
        <end position="338"/>
    </location>
</feature>
<evidence type="ECO:0000256" key="5">
    <source>
        <dbReference type="ARBA" id="ARBA00022989"/>
    </source>
</evidence>
<keyword evidence="2" id="KW-0813">Transport</keyword>
<dbReference type="GO" id="GO:0005886">
    <property type="term" value="C:plasma membrane"/>
    <property type="evidence" value="ECO:0007669"/>
    <property type="project" value="UniProtKB-SubCell"/>
</dbReference>
<gene>
    <name evidence="8" type="primary">mepA_2</name>
    <name evidence="8" type="ORF">NCTC13079_00341</name>
</gene>
<evidence type="ECO:0000256" key="2">
    <source>
        <dbReference type="ARBA" id="ARBA00022448"/>
    </source>
</evidence>
<dbReference type="GO" id="GO:0015297">
    <property type="term" value="F:antiporter activity"/>
    <property type="evidence" value="ECO:0007669"/>
    <property type="project" value="InterPro"/>
</dbReference>
<feature type="transmembrane region" description="Helical" evidence="7">
    <location>
        <begin position="418"/>
        <end position="436"/>
    </location>
</feature>
<feature type="transmembrane region" description="Helical" evidence="7">
    <location>
        <begin position="132"/>
        <end position="151"/>
    </location>
</feature>
<dbReference type="Proteomes" id="UP000269544">
    <property type="component" value="Chromosome"/>
</dbReference>
<feature type="transmembrane region" description="Helical" evidence="7">
    <location>
        <begin position="163"/>
        <end position="185"/>
    </location>
</feature>
<dbReference type="PIRSF" id="PIRSF006603">
    <property type="entry name" value="DinF"/>
    <property type="match status" value="1"/>
</dbReference>
<feature type="transmembrane region" description="Helical" evidence="7">
    <location>
        <begin position="358"/>
        <end position="380"/>
    </location>
</feature>
<feature type="transmembrane region" description="Helical" evidence="7">
    <location>
        <begin position="12"/>
        <end position="35"/>
    </location>
</feature>
<name>A0A3S5BVV8_9FIRM</name>
<evidence type="ECO:0000256" key="4">
    <source>
        <dbReference type="ARBA" id="ARBA00022692"/>
    </source>
</evidence>
<dbReference type="InterPro" id="IPR002528">
    <property type="entry name" value="MATE_fam"/>
</dbReference>
<feature type="transmembrane region" description="Helical" evidence="7">
    <location>
        <begin position="55"/>
        <end position="76"/>
    </location>
</feature>
<dbReference type="AlphaFoldDB" id="A0A3S5BVV8"/>
<feature type="transmembrane region" description="Helical" evidence="7">
    <location>
        <begin position="259"/>
        <end position="279"/>
    </location>
</feature>
<dbReference type="CDD" id="cd13144">
    <property type="entry name" value="MATE_like_4"/>
    <property type="match status" value="1"/>
</dbReference>
<keyword evidence="6 7" id="KW-0472">Membrane</keyword>
<keyword evidence="5 7" id="KW-1133">Transmembrane helix</keyword>
<dbReference type="OrthoDB" id="9811110at2"/>
<keyword evidence="3" id="KW-1003">Cell membrane</keyword>
<proteinExistence type="predicted"/>
<dbReference type="NCBIfam" id="TIGR00797">
    <property type="entry name" value="matE"/>
    <property type="match status" value="1"/>
</dbReference>
<evidence type="ECO:0000313" key="9">
    <source>
        <dbReference type="Proteomes" id="UP000269544"/>
    </source>
</evidence>
<feature type="transmembrane region" description="Helical" evidence="7">
    <location>
        <begin position="285"/>
        <end position="307"/>
    </location>
</feature>
<dbReference type="PANTHER" id="PTHR43823:SF3">
    <property type="entry name" value="MULTIDRUG EXPORT PROTEIN MEPA"/>
    <property type="match status" value="1"/>
</dbReference>
<evidence type="ECO:0000313" key="8">
    <source>
        <dbReference type="EMBL" id="VEJ34821.1"/>
    </source>
</evidence>